<dbReference type="RefSeq" id="WP_284254072.1">
    <property type="nucleotide sequence ID" value="NZ_BSVB01000001.1"/>
</dbReference>
<dbReference type="Gene3D" id="3.40.50.300">
    <property type="entry name" value="P-loop containing nucleotide triphosphate hydrolases"/>
    <property type="match status" value="1"/>
</dbReference>
<organism evidence="1 2">
    <name type="scientific">Pseudolysinimonas kribbensis</name>
    <dbReference type="NCBI Taxonomy" id="433641"/>
    <lineage>
        <taxon>Bacteria</taxon>
        <taxon>Bacillati</taxon>
        <taxon>Actinomycetota</taxon>
        <taxon>Actinomycetes</taxon>
        <taxon>Micrococcales</taxon>
        <taxon>Microbacteriaceae</taxon>
        <taxon>Pseudolysinimonas</taxon>
    </lineage>
</organism>
<reference evidence="2" key="1">
    <citation type="journal article" date="2019" name="Int. J. Syst. Evol. Microbiol.">
        <title>The Global Catalogue of Microorganisms (GCM) 10K type strain sequencing project: providing services to taxonomists for standard genome sequencing and annotation.</title>
        <authorList>
            <consortium name="The Broad Institute Genomics Platform"/>
            <consortium name="The Broad Institute Genome Sequencing Center for Infectious Disease"/>
            <person name="Wu L."/>
            <person name="Ma J."/>
        </authorList>
    </citation>
    <scope>NUCLEOTIDE SEQUENCE [LARGE SCALE GENOMIC DNA]</scope>
    <source>
        <strain evidence="2">NBRC 108894</strain>
    </source>
</reference>
<gene>
    <name evidence="1" type="ORF">GCM10025881_21150</name>
</gene>
<dbReference type="EMBL" id="BSVB01000001">
    <property type="protein sequence ID" value="GMA95291.1"/>
    <property type="molecule type" value="Genomic_DNA"/>
</dbReference>
<evidence type="ECO:0000313" key="1">
    <source>
        <dbReference type="EMBL" id="GMA95291.1"/>
    </source>
</evidence>
<accession>A0ABQ6K3U9</accession>
<dbReference type="SUPFAM" id="SSF52540">
    <property type="entry name" value="P-loop containing nucleoside triphosphate hydrolases"/>
    <property type="match status" value="1"/>
</dbReference>
<comment type="caution">
    <text evidence="1">The sequence shown here is derived from an EMBL/GenBank/DDBJ whole genome shotgun (WGS) entry which is preliminary data.</text>
</comment>
<sequence length="104" mass="11775">MFDRTVEEARPRALRVGPDIRTVVVEGNYLLHDAGGWEQVAPLLDSVIYLEADPGVRLERLIRRHVEFGKTPDEARAWVLGTDERNAELIARGRERASLIVTVE</sequence>
<proteinExistence type="predicted"/>
<evidence type="ECO:0000313" key="2">
    <source>
        <dbReference type="Proteomes" id="UP001157034"/>
    </source>
</evidence>
<dbReference type="Proteomes" id="UP001157034">
    <property type="component" value="Unassembled WGS sequence"/>
</dbReference>
<evidence type="ECO:0008006" key="3">
    <source>
        <dbReference type="Google" id="ProtNLM"/>
    </source>
</evidence>
<protein>
    <recommendedName>
        <fullName evidence="3">Phosphoribulokinase/uridine kinase domain-containing protein</fullName>
    </recommendedName>
</protein>
<keyword evidence="2" id="KW-1185">Reference proteome</keyword>
<dbReference type="InterPro" id="IPR027417">
    <property type="entry name" value="P-loop_NTPase"/>
</dbReference>
<name>A0ABQ6K3U9_9MICO</name>